<dbReference type="GO" id="GO:0042597">
    <property type="term" value="C:periplasmic space"/>
    <property type="evidence" value="ECO:0007669"/>
    <property type="project" value="UniProtKB-SubCell"/>
</dbReference>
<dbReference type="PRINTS" id="PR00155">
    <property type="entry name" value="AMICYANIN"/>
</dbReference>
<keyword evidence="9" id="KW-0812">Transmembrane</keyword>
<dbReference type="Pfam" id="PF00127">
    <property type="entry name" value="Copper-bind"/>
    <property type="match status" value="1"/>
</dbReference>
<evidence type="ECO:0000256" key="7">
    <source>
        <dbReference type="PIRSR" id="PIRSR602386-1"/>
    </source>
</evidence>
<evidence type="ECO:0000256" key="9">
    <source>
        <dbReference type="SAM" id="Phobius"/>
    </source>
</evidence>
<protein>
    <submittedName>
        <fullName evidence="12">Amicyanin-alpha</fullName>
    </submittedName>
</protein>
<evidence type="ECO:0000256" key="8">
    <source>
        <dbReference type="SAM" id="MobiDB-lite"/>
    </source>
</evidence>
<evidence type="ECO:0000259" key="11">
    <source>
        <dbReference type="Pfam" id="PF00127"/>
    </source>
</evidence>
<reference evidence="13" key="1">
    <citation type="submission" date="2017-11" db="EMBL/GenBank/DDBJ databases">
        <authorList>
            <person name="Wibberg D."/>
        </authorList>
    </citation>
    <scope>NUCLEOTIDE SEQUENCE [LARGE SCALE GENOMIC DNA]</scope>
</reference>
<feature type="binding site" evidence="7">
    <location>
        <position position="103"/>
    </location>
    <ligand>
        <name>Cu cation</name>
        <dbReference type="ChEBI" id="CHEBI:23378"/>
    </ligand>
</feature>
<keyword evidence="13" id="KW-1185">Reference proteome</keyword>
<comment type="cofactor">
    <cofactor evidence="7">
        <name>Cu cation</name>
        <dbReference type="ChEBI" id="CHEBI:23378"/>
    </cofactor>
    <text evidence="7">Binds 1 copper ion per subunit.</text>
</comment>
<evidence type="ECO:0000256" key="2">
    <source>
        <dbReference type="ARBA" id="ARBA00022448"/>
    </source>
</evidence>
<keyword evidence="10" id="KW-0732">Signal</keyword>
<dbReference type="GO" id="GO:0009055">
    <property type="term" value="F:electron transfer activity"/>
    <property type="evidence" value="ECO:0007669"/>
    <property type="project" value="InterPro"/>
</dbReference>
<dbReference type="InterPro" id="IPR002386">
    <property type="entry name" value="Amicyanin/Pseudoazurin"/>
</dbReference>
<keyword evidence="6 7" id="KW-0186">Copper</keyword>
<proteinExistence type="predicted"/>
<feature type="region of interest" description="Disordered" evidence="8">
    <location>
        <begin position="121"/>
        <end position="202"/>
    </location>
</feature>
<feature type="compositionally biased region" description="Basic and acidic residues" evidence="8">
    <location>
        <begin position="128"/>
        <end position="142"/>
    </location>
</feature>
<keyword evidence="4" id="KW-0574">Periplasm</keyword>
<evidence type="ECO:0000313" key="12">
    <source>
        <dbReference type="EMBL" id="SOR81377.1"/>
    </source>
</evidence>
<dbReference type="InterPro" id="IPR000923">
    <property type="entry name" value="BlueCu_1"/>
</dbReference>
<feature type="domain" description="Blue (type 1) copper" evidence="11">
    <location>
        <begin position="37"/>
        <end position="115"/>
    </location>
</feature>
<keyword evidence="9" id="KW-1133">Transmembrane helix</keyword>
<dbReference type="Gene3D" id="2.60.40.420">
    <property type="entry name" value="Cupredoxins - blue copper proteins"/>
    <property type="match status" value="1"/>
</dbReference>
<evidence type="ECO:0000256" key="5">
    <source>
        <dbReference type="ARBA" id="ARBA00022982"/>
    </source>
</evidence>
<keyword evidence="2" id="KW-0813">Transport</keyword>
<feature type="transmembrane region" description="Helical" evidence="9">
    <location>
        <begin position="209"/>
        <end position="228"/>
    </location>
</feature>
<dbReference type="Proteomes" id="UP000235464">
    <property type="component" value="Chromosome I"/>
</dbReference>
<feature type="binding site" evidence="7">
    <location>
        <position position="106"/>
    </location>
    <ligand>
        <name>Cu cation</name>
        <dbReference type="ChEBI" id="CHEBI:23378"/>
    </ligand>
</feature>
<evidence type="ECO:0000313" key="13">
    <source>
        <dbReference type="Proteomes" id="UP000235464"/>
    </source>
</evidence>
<gene>
    <name evidence="12" type="primary">mauC_1</name>
    <name evidence="12" type="ORF">SCNRRL3882_4829</name>
</gene>
<dbReference type="PANTHER" id="PTHR36507:SF1">
    <property type="entry name" value="BLL1555 PROTEIN"/>
    <property type="match status" value="1"/>
</dbReference>
<dbReference type="InterPro" id="IPR008972">
    <property type="entry name" value="Cupredoxin"/>
</dbReference>
<evidence type="ECO:0000256" key="6">
    <source>
        <dbReference type="ARBA" id="ARBA00023008"/>
    </source>
</evidence>
<feature type="chain" id="PRO_5014757387" evidence="10">
    <location>
        <begin position="33"/>
        <end position="242"/>
    </location>
</feature>
<dbReference type="AlphaFoldDB" id="A0A2N9BDG5"/>
<name>A0A2N9BDG5_STRCX</name>
<keyword evidence="9" id="KW-0472">Membrane</keyword>
<keyword evidence="3 7" id="KW-0479">Metal-binding</keyword>
<sequence>MRAARRTARGAAVSAVLTLLALPLLPAGQASAASYSVTMKGYAFSPARLSVPAGSTVTWTNQDTAPHDVKTTSGPVSIHSPMLDKGQSWSFTFTTAGSYGYVCTVHPNMTAGITVRAAAPATTAAPTAHEHTGSSSGHRETAPSHTTPGSGTPTMRMPSSSPSSTASTASPAAAAGQSPPAAPASPAAQVAQQPQTQTTASTTRPLDPLLVLTGIVAGVAVLCLLLVGSRASAPRAPREEEA</sequence>
<comment type="subcellular location">
    <subcellularLocation>
        <location evidence="1">Periplasm</location>
    </subcellularLocation>
</comment>
<dbReference type="InterPro" id="IPR035668">
    <property type="entry name" value="Amicyanin"/>
</dbReference>
<feature type="binding site" evidence="7">
    <location>
        <position position="67"/>
    </location>
    <ligand>
        <name>Cu cation</name>
        <dbReference type="ChEBI" id="CHEBI:23378"/>
    </ligand>
</feature>
<evidence type="ECO:0000256" key="3">
    <source>
        <dbReference type="ARBA" id="ARBA00022723"/>
    </source>
</evidence>
<organism evidence="12 13">
    <name type="scientific">Streptomyces chartreusis NRRL 3882</name>
    <dbReference type="NCBI Taxonomy" id="1079985"/>
    <lineage>
        <taxon>Bacteria</taxon>
        <taxon>Bacillati</taxon>
        <taxon>Actinomycetota</taxon>
        <taxon>Actinomycetes</taxon>
        <taxon>Kitasatosporales</taxon>
        <taxon>Streptomycetaceae</taxon>
        <taxon>Streptomyces</taxon>
    </lineage>
</organism>
<keyword evidence="5" id="KW-0249">Electron transport</keyword>
<dbReference type="InterPro" id="IPR052721">
    <property type="entry name" value="ET_Amicyanin"/>
</dbReference>
<dbReference type="PANTHER" id="PTHR36507">
    <property type="entry name" value="BLL1555 PROTEIN"/>
    <property type="match status" value="1"/>
</dbReference>
<dbReference type="GO" id="GO:0005507">
    <property type="term" value="F:copper ion binding"/>
    <property type="evidence" value="ECO:0007669"/>
    <property type="project" value="InterPro"/>
</dbReference>
<dbReference type="CDD" id="cd13921">
    <property type="entry name" value="Amicyanin"/>
    <property type="match status" value="1"/>
</dbReference>
<accession>A0A2N9BDG5</accession>
<feature type="compositionally biased region" description="Low complexity" evidence="8">
    <location>
        <begin position="143"/>
        <end position="202"/>
    </location>
</feature>
<dbReference type="EMBL" id="LT963352">
    <property type="protein sequence ID" value="SOR81377.1"/>
    <property type="molecule type" value="Genomic_DNA"/>
</dbReference>
<feature type="signal peptide" evidence="10">
    <location>
        <begin position="1"/>
        <end position="32"/>
    </location>
</feature>
<evidence type="ECO:0000256" key="10">
    <source>
        <dbReference type="SAM" id="SignalP"/>
    </source>
</evidence>
<dbReference type="SUPFAM" id="SSF49503">
    <property type="entry name" value="Cupredoxins"/>
    <property type="match status" value="1"/>
</dbReference>
<evidence type="ECO:0000256" key="4">
    <source>
        <dbReference type="ARBA" id="ARBA00022764"/>
    </source>
</evidence>
<evidence type="ECO:0000256" key="1">
    <source>
        <dbReference type="ARBA" id="ARBA00004418"/>
    </source>
</evidence>